<dbReference type="STRING" id="34061.B0189_11040"/>
<proteinExistence type="predicted"/>
<organism evidence="1 2">
    <name type="scientific">Moraxella cuniculi DSM 21768</name>
    <dbReference type="NCBI Taxonomy" id="1122245"/>
    <lineage>
        <taxon>Bacteria</taxon>
        <taxon>Pseudomonadati</taxon>
        <taxon>Pseudomonadota</taxon>
        <taxon>Gammaproteobacteria</taxon>
        <taxon>Moraxellales</taxon>
        <taxon>Moraxellaceae</taxon>
        <taxon>Moraxella</taxon>
    </lineage>
</organism>
<dbReference type="EMBL" id="FTNU01000026">
    <property type="protein sequence ID" value="SIS09113.1"/>
    <property type="molecule type" value="Genomic_DNA"/>
</dbReference>
<dbReference type="Proteomes" id="UP000187495">
    <property type="component" value="Unassembled WGS sequence"/>
</dbReference>
<accession>A0A1N7G940</accession>
<sequence>MIKPLPYKKIVQDLWDGELSIAYFLVKEVGYWVLDYRYNYYLDHEIDAKLLLDMGKIDIVNYNKAMKESRGGVIKLTKETVCQYLQSEECLILPTKTMAEIFLYDINNKSIVDLYKSFNKELNNELYSLVQILNSRLPRYYIDFDKKLYRHLDFNYSPESYTGSDWDSKQGDFGDKIPDKDAFWFYKNINLWKILNLHST</sequence>
<dbReference type="AlphaFoldDB" id="A0A1N7G940"/>
<evidence type="ECO:0000313" key="1">
    <source>
        <dbReference type="EMBL" id="SIS09113.1"/>
    </source>
</evidence>
<dbReference type="RefSeq" id="WP_076556206.1">
    <property type="nucleotide sequence ID" value="NZ_FTNU01000026.1"/>
</dbReference>
<name>A0A1N7G940_9GAMM</name>
<gene>
    <name evidence="1" type="ORF">SAMN02745664_12610</name>
</gene>
<reference evidence="2" key="1">
    <citation type="submission" date="2017-01" db="EMBL/GenBank/DDBJ databases">
        <authorList>
            <person name="Varghese N."/>
            <person name="Submissions S."/>
        </authorList>
    </citation>
    <scope>NUCLEOTIDE SEQUENCE [LARGE SCALE GENOMIC DNA]</scope>
    <source>
        <strain evidence="2">DSM 21768</strain>
    </source>
</reference>
<evidence type="ECO:0000313" key="2">
    <source>
        <dbReference type="Proteomes" id="UP000187495"/>
    </source>
</evidence>
<protein>
    <submittedName>
        <fullName evidence="1">Uncharacterized protein</fullName>
    </submittedName>
</protein>
<keyword evidence="2" id="KW-1185">Reference proteome</keyword>